<dbReference type="EC" id="2.7.1.24" evidence="3 4"/>
<comment type="similarity">
    <text evidence="3">Belongs to the CoaE family.</text>
</comment>
<dbReference type="PANTHER" id="PTHR10695">
    <property type="entry name" value="DEPHOSPHO-COA KINASE-RELATED"/>
    <property type="match status" value="1"/>
</dbReference>
<keyword evidence="3" id="KW-0963">Cytoplasm</keyword>
<keyword evidence="6" id="KW-1185">Reference proteome</keyword>
<dbReference type="InterPro" id="IPR001977">
    <property type="entry name" value="Depp_CoAkinase"/>
</dbReference>
<dbReference type="NCBIfam" id="TIGR00152">
    <property type="entry name" value="dephospho-CoA kinase"/>
    <property type="match status" value="1"/>
</dbReference>
<dbReference type="SUPFAM" id="SSF52540">
    <property type="entry name" value="P-loop containing nucleoside triphosphate hydrolases"/>
    <property type="match status" value="1"/>
</dbReference>
<keyword evidence="3 5" id="KW-0808">Transferase</keyword>
<reference evidence="5 6" key="1">
    <citation type="submission" date="2019-10" db="EMBL/GenBank/DDBJ databases">
        <title>Rubrobacter sp nov SCSIO 52090 isolated from a deep-sea sediment in the South China Sea.</title>
        <authorList>
            <person name="Chen R.W."/>
        </authorList>
    </citation>
    <scope>NUCLEOTIDE SEQUENCE [LARGE SCALE GENOMIC DNA]</scope>
    <source>
        <strain evidence="5 6">SCSIO 52909</strain>
    </source>
</reference>
<dbReference type="GO" id="GO:0015937">
    <property type="term" value="P:coenzyme A biosynthetic process"/>
    <property type="evidence" value="ECO:0007669"/>
    <property type="project" value="UniProtKB-UniRule"/>
</dbReference>
<dbReference type="CDD" id="cd02022">
    <property type="entry name" value="DPCK"/>
    <property type="match status" value="1"/>
</dbReference>
<evidence type="ECO:0000256" key="4">
    <source>
        <dbReference type="NCBIfam" id="TIGR00152"/>
    </source>
</evidence>
<dbReference type="HAMAP" id="MF_00376">
    <property type="entry name" value="Dephospho_CoA_kinase"/>
    <property type="match status" value="1"/>
</dbReference>
<name>A0A6G8QAC9_9ACTN</name>
<evidence type="ECO:0000313" key="5">
    <source>
        <dbReference type="EMBL" id="QIN83440.1"/>
    </source>
</evidence>
<evidence type="ECO:0000256" key="3">
    <source>
        <dbReference type="HAMAP-Rule" id="MF_00376"/>
    </source>
</evidence>
<dbReference type="PANTHER" id="PTHR10695:SF46">
    <property type="entry name" value="BIFUNCTIONAL COENZYME A SYNTHASE-RELATED"/>
    <property type="match status" value="1"/>
</dbReference>
<evidence type="ECO:0000256" key="2">
    <source>
        <dbReference type="ARBA" id="ARBA00022840"/>
    </source>
</evidence>
<dbReference type="Proteomes" id="UP000501452">
    <property type="component" value="Chromosome"/>
</dbReference>
<gene>
    <name evidence="3" type="primary">coaE</name>
    <name evidence="5" type="ORF">GBA63_12940</name>
</gene>
<dbReference type="GO" id="GO:0005737">
    <property type="term" value="C:cytoplasm"/>
    <property type="evidence" value="ECO:0007669"/>
    <property type="project" value="UniProtKB-SubCell"/>
</dbReference>
<comment type="function">
    <text evidence="3">Catalyzes the phosphorylation of the 3'-hydroxyl group of dephosphocoenzyme A to form coenzyme A.</text>
</comment>
<organism evidence="5 6">
    <name type="scientific">Rubrobacter tropicus</name>
    <dbReference type="NCBI Taxonomy" id="2653851"/>
    <lineage>
        <taxon>Bacteria</taxon>
        <taxon>Bacillati</taxon>
        <taxon>Actinomycetota</taxon>
        <taxon>Rubrobacteria</taxon>
        <taxon>Rubrobacterales</taxon>
        <taxon>Rubrobacteraceae</taxon>
        <taxon>Rubrobacter</taxon>
    </lineage>
</organism>
<protein>
    <recommendedName>
        <fullName evidence="3 4">Dephospho-CoA kinase</fullName>
        <ecNumber evidence="3 4">2.7.1.24</ecNumber>
    </recommendedName>
    <alternativeName>
        <fullName evidence="3">Dephosphocoenzyme A kinase</fullName>
    </alternativeName>
</protein>
<evidence type="ECO:0000256" key="1">
    <source>
        <dbReference type="ARBA" id="ARBA00022741"/>
    </source>
</evidence>
<dbReference type="GO" id="GO:0004140">
    <property type="term" value="F:dephospho-CoA kinase activity"/>
    <property type="evidence" value="ECO:0007669"/>
    <property type="project" value="UniProtKB-UniRule"/>
</dbReference>
<keyword evidence="3 5" id="KW-0418">Kinase</keyword>
<sequence>MTGPPKEGCPEREGPVTIAVTGPFASGKSTFVRMLGDLGAETHSADEIVHSLLRQNEEAISDISERFGAEVLGDEGVDRKALGRVVFADPAKLAELEKILHPLVHDETDRLVSYSCSEVFVVEIPLLFEAGRGEDFDRTVAVVVPEDRRKEWAAERGVDEAALRAIEGRQLPSEEKARRANVVVQNDGGPDRLKEQAEELWAEILGEKSSEGGGGQEA</sequence>
<accession>A0A6G8QAC9</accession>
<dbReference type="Gene3D" id="3.40.50.300">
    <property type="entry name" value="P-loop containing nucleotide triphosphate hydrolases"/>
    <property type="match status" value="1"/>
</dbReference>
<dbReference type="PROSITE" id="PS51219">
    <property type="entry name" value="DPCK"/>
    <property type="match status" value="1"/>
</dbReference>
<dbReference type="KEGG" id="rub:GBA63_12940"/>
<keyword evidence="3" id="KW-0173">Coenzyme A biosynthesis</keyword>
<comment type="subcellular location">
    <subcellularLocation>
        <location evidence="3">Cytoplasm</location>
    </subcellularLocation>
</comment>
<dbReference type="InterPro" id="IPR027417">
    <property type="entry name" value="P-loop_NTPase"/>
</dbReference>
<dbReference type="EMBL" id="CP045119">
    <property type="protein sequence ID" value="QIN83440.1"/>
    <property type="molecule type" value="Genomic_DNA"/>
</dbReference>
<feature type="binding site" evidence="3">
    <location>
        <begin position="25"/>
        <end position="30"/>
    </location>
    <ligand>
        <name>ATP</name>
        <dbReference type="ChEBI" id="CHEBI:30616"/>
    </ligand>
</feature>
<dbReference type="AlphaFoldDB" id="A0A6G8QAC9"/>
<evidence type="ECO:0000313" key="6">
    <source>
        <dbReference type="Proteomes" id="UP000501452"/>
    </source>
</evidence>
<proteinExistence type="inferred from homology"/>
<keyword evidence="1 3" id="KW-0547">Nucleotide-binding</keyword>
<comment type="pathway">
    <text evidence="3">Cofactor biosynthesis; coenzyme A biosynthesis; CoA from (R)-pantothenate: step 5/5.</text>
</comment>
<dbReference type="GO" id="GO:0005524">
    <property type="term" value="F:ATP binding"/>
    <property type="evidence" value="ECO:0007669"/>
    <property type="project" value="UniProtKB-UniRule"/>
</dbReference>
<comment type="catalytic activity">
    <reaction evidence="3">
        <text>3'-dephospho-CoA + ATP = ADP + CoA + H(+)</text>
        <dbReference type="Rhea" id="RHEA:18245"/>
        <dbReference type="ChEBI" id="CHEBI:15378"/>
        <dbReference type="ChEBI" id="CHEBI:30616"/>
        <dbReference type="ChEBI" id="CHEBI:57287"/>
        <dbReference type="ChEBI" id="CHEBI:57328"/>
        <dbReference type="ChEBI" id="CHEBI:456216"/>
        <dbReference type="EC" id="2.7.1.24"/>
    </reaction>
</comment>
<dbReference type="Pfam" id="PF01121">
    <property type="entry name" value="CoaE"/>
    <property type="match status" value="1"/>
</dbReference>
<keyword evidence="2 3" id="KW-0067">ATP-binding</keyword>
<dbReference type="UniPathway" id="UPA00241">
    <property type="reaction ID" value="UER00356"/>
</dbReference>